<protein>
    <submittedName>
        <fullName evidence="1">SusD/RagB family nutrient-binding outer membrane lipoprotein</fullName>
    </submittedName>
</protein>
<proteinExistence type="predicted"/>
<dbReference type="SUPFAM" id="SSF48452">
    <property type="entry name" value="TPR-like"/>
    <property type="match status" value="1"/>
</dbReference>
<evidence type="ECO:0000313" key="2">
    <source>
        <dbReference type="Proteomes" id="UP000824156"/>
    </source>
</evidence>
<evidence type="ECO:0000313" key="1">
    <source>
        <dbReference type="EMBL" id="HIX54487.1"/>
    </source>
</evidence>
<keyword evidence="1" id="KW-0449">Lipoprotein</keyword>
<organism evidence="1 2">
    <name type="scientific">Candidatus Sphingobacterium stercoripullorum</name>
    <dbReference type="NCBI Taxonomy" id="2838759"/>
    <lineage>
        <taxon>Bacteria</taxon>
        <taxon>Pseudomonadati</taxon>
        <taxon>Bacteroidota</taxon>
        <taxon>Sphingobacteriia</taxon>
        <taxon>Sphingobacteriales</taxon>
        <taxon>Sphingobacteriaceae</taxon>
        <taxon>Sphingobacterium</taxon>
    </lineage>
</organism>
<accession>A0A9D2AY43</accession>
<name>A0A9D2AY43_9SPHI</name>
<sequence length="490" mass="56195">MKRISKPFIIALSSAALLLGSCTKDFVDHNTNPNASTVASPQSLLAPTLVTTINNNLNRNFRLNNEFMQVTVTTINSREFHRYIVRPSEADYSWRNWYRQLTNIRDIYNKAEEGQLAGFETFKGISRILDAWVGSLLTDMYGDVPYLGSNLGYLEQNITPEFDKQKDIYASIFDKLHEADTLLSKNINLPNDVVFSDPIYNGEALKWRKFGNALRLRLLMRVAHTGEFDAVAKIKEMVDIAPQDYPLFDNNEESATLIFSGENPFQNQFHNARDYDFNGDKGYSEFFINNFLELQDPRLPILATEATLGVYSGMQSGYAQGVIPQRESTLPLALKTDGRLGNILNYAEQQFLLAEAALNGYIQGNPTDYYNQGVVGAMDYWGVEEFQPEEYLLNPKANLDQAANYQDKLERIHLQKFYAMLFTDFQQWYEYRRTRALNLYQGIGLGNNGQMPSRLNYPILTRTFNYENYQKAVESMGGDSLNEKVWWEKN</sequence>
<reference evidence="1" key="1">
    <citation type="journal article" date="2021" name="PeerJ">
        <title>Extensive microbial diversity within the chicken gut microbiome revealed by metagenomics and culture.</title>
        <authorList>
            <person name="Gilroy R."/>
            <person name="Ravi A."/>
            <person name="Getino M."/>
            <person name="Pursley I."/>
            <person name="Horton D.L."/>
            <person name="Alikhan N.F."/>
            <person name="Baker D."/>
            <person name="Gharbi K."/>
            <person name="Hall N."/>
            <person name="Watson M."/>
            <person name="Adriaenssens E.M."/>
            <person name="Foster-Nyarko E."/>
            <person name="Jarju S."/>
            <person name="Secka A."/>
            <person name="Antonio M."/>
            <person name="Oren A."/>
            <person name="Chaudhuri R.R."/>
            <person name="La Ragione R."/>
            <person name="Hildebrand F."/>
            <person name="Pallen M.J."/>
        </authorList>
    </citation>
    <scope>NUCLEOTIDE SEQUENCE</scope>
    <source>
        <strain evidence="1">1719</strain>
    </source>
</reference>
<dbReference type="Proteomes" id="UP000824156">
    <property type="component" value="Unassembled WGS sequence"/>
</dbReference>
<gene>
    <name evidence="1" type="ORF">H9853_05625</name>
</gene>
<comment type="caution">
    <text evidence="1">The sequence shown here is derived from an EMBL/GenBank/DDBJ whole genome shotgun (WGS) entry which is preliminary data.</text>
</comment>
<dbReference type="InterPro" id="IPR041662">
    <property type="entry name" value="SusD-like_2"/>
</dbReference>
<dbReference type="EMBL" id="DXEZ01000154">
    <property type="protein sequence ID" value="HIX54487.1"/>
    <property type="molecule type" value="Genomic_DNA"/>
</dbReference>
<reference evidence="1" key="2">
    <citation type="submission" date="2021-04" db="EMBL/GenBank/DDBJ databases">
        <authorList>
            <person name="Gilroy R."/>
        </authorList>
    </citation>
    <scope>NUCLEOTIDE SEQUENCE</scope>
    <source>
        <strain evidence="1">1719</strain>
    </source>
</reference>
<dbReference type="PROSITE" id="PS51257">
    <property type="entry name" value="PROKAR_LIPOPROTEIN"/>
    <property type="match status" value="1"/>
</dbReference>
<dbReference type="Gene3D" id="1.25.40.390">
    <property type="match status" value="1"/>
</dbReference>
<dbReference type="InterPro" id="IPR011990">
    <property type="entry name" value="TPR-like_helical_dom_sf"/>
</dbReference>
<dbReference type="Pfam" id="PF12771">
    <property type="entry name" value="SusD-like_2"/>
    <property type="match status" value="1"/>
</dbReference>
<dbReference type="AlphaFoldDB" id="A0A9D2AY43"/>